<sequence length="674" mass="78119">MQIFSAHVRNLWNEWEIRVLVLLSLTFQVILIIFGSKRKHARNSFISIIVWLIYLSADWIATVSLGTLANNLGDENGGKEEDRNKMLQSLWAPFLLLHLGGPDTITAYALEDNTLWLRHLLGLLVQASVAFYIFLLSWTTGALSIITVPVFVSGIEKYAERTWVLRSTSSDQFEDSLILAPTPQPLDLKHVPHDSELQFLHQGYSLFPMLKRLYASLSLRFAEGQRNYSLMVKKNKKDEIIDVLQQSYRAFKLVEVQLSFLYDVLYTKAPVIYSLPGLVFRSISIFSIVSALVAFVVFVDTNHLSKVDVCITYALFVGAVSLELYAFISLILSDWTMRWLTKKKSSLQSFIICWASHQGRKRWSGCMSQHNLLSFCMKKRVANFIGIDLIFRIYLGIELYWQRQWKQVDNNLKKLIFQEIEERHKEYDESRFDYNHLKELLSYRGNHALTNSNCFDQIGWSVEVEFGHSLLIWHIATDICYDAASEDDKNNNYNCKASKSLSDYMLYVLLMRPFLLPKWIDRITHVRDSFREAIRILQRKQFLVKNYADASRMLIQMYRQSYQPLKNQRGDKSGKSVLIEGCRLALQLQDLGCSWEMICKVWIEMLTYAASNCEWGSHAQQLRRGGELLTHVCLLMADLGLNQQFDIGRKGLHKESQTDGWGWVKCKIIDPYGY</sequence>
<keyword evidence="3" id="KW-1185">Reference proteome</keyword>
<dbReference type="RefSeq" id="XP_015950805.1">
    <property type="nucleotide sequence ID" value="XM_016095319.1"/>
</dbReference>
<protein>
    <submittedName>
        <fullName evidence="4">Uncharacterized protein LOC107475661</fullName>
    </submittedName>
</protein>
<evidence type="ECO:0000259" key="2">
    <source>
        <dbReference type="Pfam" id="PF13968"/>
    </source>
</evidence>
<reference evidence="4" key="2">
    <citation type="submission" date="2025-08" db="UniProtKB">
        <authorList>
            <consortium name="RefSeq"/>
        </authorList>
    </citation>
    <scope>IDENTIFICATION</scope>
    <source>
        <tissue evidence="4">Whole plant</tissue>
    </source>
</reference>
<dbReference type="Pfam" id="PF04578">
    <property type="entry name" value="DUF594"/>
    <property type="match status" value="1"/>
</dbReference>
<gene>
    <name evidence="4" type="primary">LOC107475661</name>
</gene>
<dbReference type="GeneID" id="107475661"/>
<accession>A0A6P4CHC8</accession>
<feature type="transmembrane region" description="Helical" evidence="1">
    <location>
        <begin position="48"/>
        <end position="70"/>
    </location>
</feature>
<dbReference type="InterPro" id="IPR007658">
    <property type="entry name" value="DUF594"/>
</dbReference>
<organism evidence="3 4">
    <name type="scientific">Arachis duranensis</name>
    <name type="common">Wild peanut</name>
    <dbReference type="NCBI Taxonomy" id="130453"/>
    <lineage>
        <taxon>Eukaryota</taxon>
        <taxon>Viridiplantae</taxon>
        <taxon>Streptophyta</taxon>
        <taxon>Embryophyta</taxon>
        <taxon>Tracheophyta</taxon>
        <taxon>Spermatophyta</taxon>
        <taxon>Magnoliopsida</taxon>
        <taxon>eudicotyledons</taxon>
        <taxon>Gunneridae</taxon>
        <taxon>Pentapetalae</taxon>
        <taxon>rosids</taxon>
        <taxon>fabids</taxon>
        <taxon>Fabales</taxon>
        <taxon>Fabaceae</taxon>
        <taxon>Papilionoideae</taxon>
        <taxon>50 kb inversion clade</taxon>
        <taxon>dalbergioids sensu lato</taxon>
        <taxon>Dalbergieae</taxon>
        <taxon>Pterocarpus clade</taxon>
        <taxon>Arachis</taxon>
    </lineage>
</organism>
<keyword evidence="1" id="KW-0812">Transmembrane</keyword>
<dbReference type="AlphaFoldDB" id="A0A6P4CHC8"/>
<name>A0A6P4CHC8_ARADU</name>
<feature type="transmembrane region" description="Helical" evidence="1">
    <location>
        <begin position="141"/>
        <end position="159"/>
    </location>
</feature>
<dbReference type="Pfam" id="PF13968">
    <property type="entry name" value="DUF4220"/>
    <property type="match status" value="1"/>
</dbReference>
<dbReference type="KEGG" id="adu:107475661"/>
<feature type="transmembrane region" description="Helical" evidence="1">
    <location>
        <begin position="17"/>
        <end position="36"/>
    </location>
</feature>
<proteinExistence type="predicted"/>
<dbReference type="OrthoDB" id="1689146at2759"/>
<dbReference type="PANTHER" id="PTHR31325">
    <property type="entry name" value="OS01G0798800 PROTEIN-RELATED"/>
    <property type="match status" value="1"/>
</dbReference>
<keyword evidence="1" id="KW-1133">Transmembrane helix</keyword>
<feature type="domain" description="DUF4220" evidence="2">
    <location>
        <begin position="51"/>
        <end position="375"/>
    </location>
</feature>
<dbReference type="InterPro" id="IPR025315">
    <property type="entry name" value="DUF4220"/>
</dbReference>
<evidence type="ECO:0000313" key="3">
    <source>
        <dbReference type="Proteomes" id="UP000515211"/>
    </source>
</evidence>
<evidence type="ECO:0000313" key="4">
    <source>
        <dbReference type="RefSeq" id="XP_015950805.1"/>
    </source>
</evidence>
<dbReference type="Proteomes" id="UP000515211">
    <property type="component" value="Chromosome 2"/>
</dbReference>
<feature type="transmembrane region" description="Helical" evidence="1">
    <location>
        <begin position="278"/>
        <end position="299"/>
    </location>
</feature>
<feature type="transmembrane region" description="Helical" evidence="1">
    <location>
        <begin position="311"/>
        <end position="333"/>
    </location>
</feature>
<reference evidence="3" key="1">
    <citation type="journal article" date="2016" name="Nat. Genet.">
        <title>The genome sequences of Arachis duranensis and Arachis ipaensis, the diploid ancestors of cultivated peanut.</title>
        <authorList>
            <person name="Bertioli D.J."/>
            <person name="Cannon S.B."/>
            <person name="Froenicke L."/>
            <person name="Huang G."/>
            <person name="Farmer A.D."/>
            <person name="Cannon E.K."/>
            <person name="Liu X."/>
            <person name="Gao D."/>
            <person name="Clevenger J."/>
            <person name="Dash S."/>
            <person name="Ren L."/>
            <person name="Moretzsohn M.C."/>
            <person name="Shirasawa K."/>
            <person name="Huang W."/>
            <person name="Vidigal B."/>
            <person name="Abernathy B."/>
            <person name="Chu Y."/>
            <person name="Niederhuth C.E."/>
            <person name="Umale P."/>
            <person name="Araujo A.C."/>
            <person name="Kozik A."/>
            <person name="Kim K.D."/>
            <person name="Burow M.D."/>
            <person name="Varshney R.K."/>
            <person name="Wang X."/>
            <person name="Zhang X."/>
            <person name="Barkley N."/>
            <person name="Guimaraes P.M."/>
            <person name="Isobe S."/>
            <person name="Guo B."/>
            <person name="Liao B."/>
            <person name="Stalker H.T."/>
            <person name="Schmitz R.J."/>
            <person name="Scheffler B.E."/>
            <person name="Leal-Bertioli S.C."/>
            <person name="Xun X."/>
            <person name="Jackson S.A."/>
            <person name="Michelmore R."/>
            <person name="Ozias-Akins P."/>
        </authorList>
    </citation>
    <scope>NUCLEOTIDE SEQUENCE [LARGE SCALE GENOMIC DNA]</scope>
    <source>
        <strain evidence="3">cv. V14167</strain>
    </source>
</reference>
<evidence type="ECO:0000256" key="1">
    <source>
        <dbReference type="SAM" id="Phobius"/>
    </source>
</evidence>
<keyword evidence="1" id="KW-0472">Membrane</keyword>